<keyword evidence="5" id="KW-1185">Reference proteome</keyword>
<dbReference type="AlphaFoldDB" id="B4NA82"/>
<organism evidence="4 5">
    <name type="scientific">Drosophila willistoni</name>
    <name type="common">Fruit fly</name>
    <dbReference type="NCBI Taxonomy" id="7260"/>
    <lineage>
        <taxon>Eukaryota</taxon>
        <taxon>Metazoa</taxon>
        <taxon>Ecdysozoa</taxon>
        <taxon>Arthropoda</taxon>
        <taxon>Hexapoda</taxon>
        <taxon>Insecta</taxon>
        <taxon>Pterygota</taxon>
        <taxon>Neoptera</taxon>
        <taxon>Endopterygota</taxon>
        <taxon>Diptera</taxon>
        <taxon>Brachycera</taxon>
        <taxon>Muscomorpha</taxon>
        <taxon>Ephydroidea</taxon>
        <taxon>Drosophilidae</taxon>
        <taxon>Drosophila</taxon>
        <taxon>Sophophora</taxon>
    </lineage>
</organism>
<dbReference type="eggNOG" id="KOG3017">
    <property type="taxonomic scope" value="Eukaryota"/>
</dbReference>
<gene>
    <name evidence="4" type="primary">Dwil\GK11413</name>
    <name evidence="4" type="ORF">Dwil_GK11413</name>
</gene>
<dbReference type="HOGENOM" id="CLU_035730_7_0_1"/>
<evidence type="ECO:0000256" key="2">
    <source>
        <dbReference type="ARBA" id="ARBA00022525"/>
    </source>
</evidence>
<accession>B4NA82</accession>
<dbReference type="InParanoid" id="B4NA82"/>
<dbReference type="SUPFAM" id="SSF55797">
    <property type="entry name" value="PR-1-like"/>
    <property type="match status" value="1"/>
</dbReference>
<dbReference type="Proteomes" id="UP000007798">
    <property type="component" value="Unassembled WGS sequence"/>
</dbReference>
<keyword evidence="2" id="KW-0964">Secreted</keyword>
<dbReference type="SMART" id="SM00198">
    <property type="entry name" value="SCP"/>
    <property type="match status" value="1"/>
</dbReference>
<comment type="subcellular location">
    <subcellularLocation>
        <location evidence="1">Secreted</location>
    </subcellularLocation>
</comment>
<dbReference type="OrthoDB" id="43654at2759"/>
<evidence type="ECO:0000256" key="1">
    <source>
        <dbReference type="ARBA" id="ARBA00004613"/>
    </source>
</evidence>
<evidence type="ECO:0000259" key="3">
    <source>
        <dbReference type="SMART" id="SM00198"/>
    </source>
</evidence>
<feature type="domain" description="SCP" evidence="3">
    <location>
        <begin position="3"/>
        <end position="164"/>
    </location>
</feature>
<dbReference type="EMBL" id="CH964232">
    <property type="protein sequence ID" value="EDW80725.2"/>
    <property type="molecule type" value="Genomic_DNA"/>
</dbReference>
<dbReference type="SMR" id="B4NA82"/>
<dbReference type="GO" id="GO:0005576">
    <property type="term" value="C:extracellular region"/>
    <property type="evidence" value="ECO:0007669"/>
    <property type="project" value="UniProtKB-SubCell"/>
</dbReference>
<dbReference type="Pfam" id="PF00188">
    <property type="entry name" value="CAP"/>
    <property type="match status" value="1"/>
</dbReference>
<sequence>MTKYKNSLADIFNTLRNDVAGGKYRNLPKAARMGKMTWSNELAMFARLDVSRCRLTPRPCMSSPFFYYIGHMAEKIIFLEYETDRGNFAMMTEIIDGWLSEITGISRTATLVLPSSFDKPQKYKTALIINERSSQFGCAALRYTLAGYKYFYFSCAFATDNLIGRPIYKWGAQPGDKCQHKDKTYANLCWSEEDYENNKYTQSAGPYTELFEV</sequence>
<evidence type="ECO:0000313" key="4">
    <source>
        <dbReference type="EMBL" id="EDW80725.2"/>
    </source>
</evidence>
<evidence type="ECO:0000313" key="5">
    <source>
        <dbReference type="Proteomes" id="UP000007798"/>
    </source>
</evidence>
<dbReference type="CDD" id="cd05380">
    <property type="entry name" value="CAP_euk"/>
    <property type="match status" value="1"/>
</dbReference>
<dbReference type="KEGG" id="dwi:6647528"/>
<name>B4NA82_DROWI</name>
<dbReference type="InterPro" id="IPR014044">
    <property type="entry name" value="CAP_dom"/>
</dbReference>
<reference evidence="4 5" key="1">
    <citation type="journal article" date="2007" name="Nature">
        <title>Evolution of genes and genomes on the Drosophila phylogeny.</title>
        <authorList>
            <consortium name="Drosophila 12 Genomes Consortium"/>
            <person name="Clark A.G."/>
            <person name="Eisen M.B."/>
            <person name="Smith D.R."/>
            <person name="Bergman C.M."/>
            <person name="Oliver B."/>
            <person name="Markow T.A."/>
            <person name="Kaufman T.C."/>
            <person name="Kellis M."/>
            <person name="Gelbart W."/>
            <person name="Iyer V.N."/>
            <person name="Pollard D.A."/>
            <person name="Sackton T.B."/>
            <person name="Larracuente A.M."/>
            <person name="Singh N.D."/>
            <person name="Abad J.P."/>
            <person name="Abt D.N."/>
            <person name="Adryan B."/>
            <person name="Aguade M."/>
            <person name="Akashi H."/>
            <person name="Anderson W.W."/>
            <person name="Aquadro C.F."/>
            <person name="Ardell D.H."/>
            <person name="Arguello R."/>
            <person name="Artieri C.G."/>
            <person name="Barbash D.A."/>
            <person name="Barker D."/>
            <person name="Barsanti P."/>
            <person name="Batterham P."/>
            <person name="Batzoglou S."/>
            <person name="Begun D."/>
            <person name="Bhutkar A."/>
            <person name="Blanco E."/>
            <person name="Bosak S.A."/>
            <person name="Bradley R.K."/>
            <person name="Brand A.D."/>
            <person name="Brent M.R."/>
            <person name="Brooks A.N."/>
            <person name="Brown R.H."/>
            <person name="Butlin R.K."/>
            <person name="Caggese C."/>
            <person name="Calvi B.R."/>
            <person name="Bernardo de Carvalho A."/>
            <person name="Caspi A."/>
            <person name="Castrezana S."/>
            <person name="Celniker S.E."/>
            <person name="Chang J.L."/>
            <person name="Chapple C."/>
            <person name="Chatterji S."/>
            <person name="Chinwalla A."/>
            <person name="Civetta A."/>
            <person name="Clifton S.W."/>
            <person name="Comeron J.M."/>
            <person name="Costello J.C."/>
            <person name="Coyne J.A."/>
            <person name="Daub J."/>
            <person name="David R.G."/>
            <person name="Delcher A.L."/>
            <person name="Delehaunty K."/>
            <person name="Do C.B."/>
            <person name="Ebling H."/>
            <person name="Edwards K."/>
            <person name="Eickbush T."/>
            <person name="Evans J.D."/>
            <person name="Filipski A."/>
            <person name="Findeiss S."/>
            <person name="Freyhult E."/>
            <person name="Fulton L."/>
            <person name="Fulton R."/>
            <person name="Garcia A.C."/>
            <person name="Gardiner A."/>
            <person name="Garfield D.A."/>
            <person name="Garvin B.E."/>
            <person name="Gibson G."/>
            <person name="Gilbert D."/>
            <person name="Gnerre S."/>
            <person name="Godfrey J."/>
            <person name="Good R."/>
            <person name="Gotea V."/>
            <person name="Gravely B."/>
            <person name="Greenberg A.J."/>
            <person name="Griffiths-Jones S."/>
            <person name="Gross S."/>
            <person name="Guigo R."/>
            <person name="Gustafson E.A."/>
            <person name="Haerty W."/>
            <person name="Hahn M.W."/>
            <person name="Halligan D.L."/>
            <person name="Halpern A.L."/>
            <person name="Halter G.M."/>
            <person name="Han M.V."/>
            <person name="Heger A."/>
            <person name="Hillier L."/>
            <person name="Hinrichs A.S."/>
            <person name="Holmes I."/>
            <person name="Hoskins R.A."/>
            <person name="Hubisz M.J."/>
            <person name="Hultmark D."/>
            <person name="Huntley M.A."/>
            <person name="Jaffe D.B."/>
            <person name="Jagadeeshan S."/>
            <person name="Jeck W.R."/>
            <person name="Johnson J."/>
            <person name="Jones C.D."/>
            <person name="Jordan W.C."/>
            <person name="Karpen G.H."/>
            <person name="Kataoka E."/>
            <person name="Keightley P.D."/>
            <person name="Kheradpour P."/>
            <person name="Kirkness E.F."/>
            <person name="Koerich L.B."/>
            <person name="Kristiansen K."/>
            <person name="Kudrna D."/>
            <person name="Kulathinal R.J."/>
            <person name="Kumar S."/>
            <person name="Kwok R."/>
            <person name="Lander E."/>
            <person name="Langley C.H."/>
            <person name="Lapoint R."/>
            <person name="Lazzaro B.P."/>
            <person name="Lee S.J."/>
            <person name="Levesque L."/>
            <person name="Li R."/>
            <person name="Lin C.F."/>
            <person name="Lin M.F."/>
            <person name="Lindblad-Toh K."/>
            <person name="Llopart A."/>
            <person name="Long M."/>
            <person name="Low L."/>
            <person name="Lozovsky E."/>
            <person name="Lu J."/>
            <person name="Luo M."/>
            <person name="Machado C.A."/>
            <person name="Makalowski W."/>
            <person name="Marzo M."/>
            <person name="Matsuda M."/>
            <person name="Matzkin L."/>
            <person name="McAllister B."/>
            <person name="McBride C.S."/>
            <person name="McKernan B."/>
            <person name="McKernan K."/>
            <person name="Mendez-Lago M."/>
            <person name="Minx P."/>
            <person name="Mollenhauer M.U."/>
            <person name="Montooth K."/>
            <person name="Mount S.M."/>
            <person name="Mu X."/>
            <person name="Myers E."/>
            <person name="Negre B."/>
            <person name="Newfeld S."/>
            <person name="Nielsen R."/>
            <person name="Noor M.A."/>
            <person name="O'Grady P."/>
            <person name="Pachter L."/>
            <person name="Papaceit M."/>
            <person name="Parisi M.J."/>
            <person name="Parisi M."/>
            <person name="Parts L."/>
            <person name="Pedersen J.S."/>
            <person name="Pesole G."/>
            <person name="Phillippy A.M."/>
            <person name="Ponting C.P."/>
            <person name="Pop M."/>
            <person name="Porcelli D."/>
            <person name="Powell J.R."/>
            <person name="Prohaska S."/>
            <person name="Pruitt K."/>
            <person name="Puig M."/>
            <person name="Quesneville H."/>
            <person name="Ram K.R."/>
            <person name="Rand D."/>
            <person name="Rasmussen M.D."/>
            <person name="Reed L.K."/>
            <person name="Reenan R."/>
            <person name="Reily A."/>
            <person name="Remington K.A."/>
            <person name="Rieger T.T."/>
            <person name="Ritchie M.G."/>
            <person name="Robin C."/>
            <person name="Rogers Y.H."/>
            <person name="Rohde C."/>
            <person name="Rozas J."/>
            <person name="Rubenfield M.J."/>
            <person name="Ruiz A."/>
            <person name="Russo S."/>
            <person name="Salzberg S.L."/>
            <person name="Sanchez-Gracia A."/>
            <person name="Saranga D.J."/>
            <person name="Sato H."/>
            <person name="Schaeffer S.W."/>
            <person name="Schatz M.C."/>
            <person name="Schlenke T."/>
            <person name="Schwartz R."/>
            <person name="Segarra C."/>
            <person name="Singh R.S."/>
            <person name="Sirot L."/>
            <person name="Sirota M."/>
            <person name="Sisneros N.B."/>
            <person name="Smith C.D."/>
            <person name="Smith T.F."/>
            <person name="Spieth J."/>
            <person name="Stage D.E."/>
            <person name="Stark A."/>
            <person name="Stephan W."/>
            <person name="Strausberg R.L."/>
            <person name="Strempel S."/>
            <person name="Sturgill D."/>
            <person name="Sutton G."/>
            <person name="Sutton G.G."/>
            <person name="Tao W."/>
            <person name="Teichmann S."/>
            <person name="Tobari Y.N."/>
            <person name="Tomimura Y."/>
            <person name="Tsolas J.M."/>
            <person name="Valente V.L."/>
            <person name="Venter E."/>
            <person name="Venter J.C."/>
            <person name="Vicario S."/>
            <person name="Vieira F.G."/>
            <person name="Vilella A.J."/>
            <person name="Villasante A."/>
            <person name="Walenz B."/>
            <person name="Wang J."/>
            <person name="Wasserman M."/>
            <person name="Watts T."/>
            <person name="Wilson D."/>
            <person name="Wilson R.K."/>
            <person name="Wing R.A."/>
            <person name="Wolfner M.F."/>
            <person name="Wong A."/>
            <person name="Wong G.K."/>
            <person name="Wu C.I."/>
            <person name="Wu G."/>
            <person name="Yamamoto D."/>
            <person name="Yang H.P."/>
            <person name="Yang S.P."/>
            <person name="Yorke J.A."/>
            <person name="Yoshida K."/>
            <person name="Zdobnov E."/>
            <person name="Zhang P."/>
            <person name="Zhang Y."/>
            <person name="Zimin A.V."/>
            <person name="Baldwin J."/>
            <person name="Abdouelleil A."/>
            <person name="Abdulkadir J."/>
            <person name="Abebe A."/>
            <person name="Abera B."/>
            <person name="Abreu J."/>
            <person name="Acer S.C."/>
            <person name="Aftuck L."/>
            <person name="Alexander A."/>
            <person name="An P."/>
            <person name="Anderson E."/>
            <person name="Anderson S."/>
            <person name="Arachi H."/>
            <person name="Azer M."/>
            <person name="Bachantsang P."/>
            <person name="Barry A."/>
            <person name="Bayul T."/>
            <person name="Berlin A."/>
            <person name="Bessette D."/>
            <person name="Bloom T."/>
            <person name="Blye J."/>
            <person name="Boguslavskiy L."/>
            <person name="Bonnet C."/>
            <person name="Boukhgalter B."/>
            <person name="Bourzgui I."/>
            <person name="Brown A."/>
            <person name="Cahill P."/>
            <person name="Channer S."/>
            <person name="Cheshatsang Y."/>
            <person name="Chuda L."/>
            <person name="Citroen M."/>
            <person name="Collymore A."/>
            <person name="Cooke P."/>
            <person name="Costello M."/>
            <person name="D'Aco K."/>
            <person name="Daza R."/>
            <person name="De Haan G."/>
            <person name="DeGray S."/>
            <person name="DeMaso C."/>
            <person name="Dhargay N."/>
            <person name="Dooley K."/>
            <person name="Dooley E."/>
            <person name="Doricent M."/>
            <person name="Dorje P."/>
            <person name="Dorjee K."/>
            <person name="Dupes A."/>
            <person name="Elong R."/>
            <person name="Falk J."/>
            <person name="Farina A."/>
            <person name="Faro S."/>
            <person name="Ferguson D."/>
            <person name="Fisher S."/>
            <person name="Foley C.D."/>
            <person name="Franke A."/>
            <person name="Friedrich D."/>
            <person name="Gadbois L."/>
            <person name="Gearin G."/>
            <person name="Gearin C.R."/>
            <person name="Giannoukos G."/>
            <person name="Goode T."/>
            <person name="Graham J."/>
            <person name="Grandbois E."/>
            <person name="Grewal S."/>
            <person name="Gyaltsen K."/>
            <person name="Hafez N."/>
            <person name="Hagos B."/>
            <person name="Hall J."/>
            <person name="Henson C."/>
            <person name="Hollinger A."/>
            <person name="Honan T."/>
            <person name="Huard M.D."/>
            <person name="Hughes L."/>
            <person name="Hurhula B."/>
            <person name="Husby M.E."/>
            <person name="Kamat A."/>
            <person name="Kanga B."/>
            <person name="Kashin S."/>
            <person name="Khazanovich D."/>
            <person name="Kisner P."/>
            <person name="Lance K."/>
            <person name="Lara M."/>
            <person name="Lee W."/>
            <person name="Lennon N."/>
            <person name="Letendre F."/>
            <person name="LeVine R."/>
            <person name="Lipovsky A."/>
            <person name="Liu X."/>
            <person name="Liu J."/>
            <person name="Liu S."/>
            <person name="Lokyitsang T."/>
            <person name="Lokyitsang Y."/>
            <person name="Lubonja R."/>
            <person name="Lui A."/>
            <person name="MacDonald P."/>
            <person name="Magnisalis V."/>
            <person name="Maru K."/>
            <person name="Matthews C."/>
            <person name="McCusker W."/>
            <person name="McDonough S."/>
            <person name="Mehta T."/>
            <person name="Meldrim J."/>
            <person name="Meneus L."/>
            <person name="Mihai O."/>
            <person name="Mihalev A."/>
            <person name="Mihova T."/>
            <person name="Mittelman R."/>
            <person name="Mlenga V."/>
            <person name="Montmayeur A."/>
            <person name="Mulrain L."/>
            <person name="Navidi A."/>
            <person name="Naylor J."/>
            <person name="Negash T."/>
            <person name="Nguyen T."/>
            <person name="Nguyen N."/>
            <person name="Nicol R."/>
            <person name="Norbu C."/>
            <person name="Norbu N."/>
            <person name="Novod N."/>
            <person name="O'Neill B."/>
            <person name="Osman S."/>
            <person name="Markiewicz E."/>
            <person name="Oyono O.L."/>
            <person name="Patti C."/>
            <person name="Phunkhang P."/>
            <person name="Pierre F."/>
            <person name="Priest M."/>
            <person name="Raghuraman S."/>
            <person name="Rege F."/>
            <person name="Reyes R."/>
            <person name="Rise C."/>
            <person name="Rogov P."/>
            <person name="Ross K."/>
            <person name="Ryan E."/>
            <person name="Settipalli S."/>
            <person name="Shea T."/>
            <person name="Sherpa N."/>
            <person name="Shi L."/>
            <person name="Shih D."/>
            <person name="Sparrow T."/>
            <person name="Spaulding J."/>
            <person name="Stalker J."/>
            <person name="Stange-Thomann N."/>
            <person name="Stavropoulos S."/>
            <person name="Stone C."/>
            <person name="Strader C."/>
            <person name="Tesfaye S."/>
            <person name="Thomson T."/>
            <person name="Thoulutsang Y."/>
            <person name="Thoulutsang D."/>
            <person name="Topham K."/>
            <person name="Topping I."/>
            <person name="Tsamla T."/>
            <person name="Vassiliev H."/>
            <person name="Vo A."/>
            <person name="Wangchuk T."/>
            <person name="Wangdi T."/>
            <person name="Weiand M."/>
            <person name="Wilkinson J."/>
            <person name="Wilson A."/>
            <person name="Yadav S."/>
            <person name="Young G."/>
            <person name="Yu Q."/>
            <person name="Zembek L."/>
            <person name="Zhong D."/>
            <person name="Zimmer A."/>
            <person name="Zwirko Z."/>
            <person name="Jaffe D.B."/>
            <person name="Alvarez P."/>
            <person name="Brockman W."/>
            <person name="Butler J."/>
            <person name="Chin C."/>
            <person name="Gnerre S."/>
            <person name="Grabherr M."/>
            <person name="Kleber M."/>
            <person name="Mauceli E."/>
            <person name="MacCallum I."/>
        </authorList>
    </citation>
    <scope>NUCLEOTIDE SEQUENCE [LARGE SCALE GENOMIC DNA]</scope>
    <source>
        <strain evidence="5">Tucson 14030-0811.24</strain>
    </source>
</reference>
<dbReference type="Gene3D" id="3.40.33.10">
    <property type="entry name" value="CAP"/>
    <property type="match status" value="1"/>
</dbReference>
<proteinExistence type="predicted"/>
<protein>
    <recommendedName>
        <fullName evidence="3">SCP domain-containing protein</fullName>
    </recommendedName>
</protein>
<dbReference type="InterPro" id="IPR035940">
    <property type="entry name" value="CAP_sf"/>
</dbReference>